<dbReference type="Proteomes" id="UP000253314">
    <property type="component" value="Unassembled WGS sequence"/>
</dbReference>
<keyword evidence="2" id="KW-1185">Reference proteome</keyword>
<accession>A0A366XVF9</accession>
<dbReference type="EMBL" id="QOCW01000009">
    <property type="protein sequence ID" value="RBW69636.1"/>
    <property type="molecule type" value="Genomic_DNA"/>
</dbReference>
<proteinExistence type="predicted"/>
<gene>
    <name evidence="1" type="ORF">DS031_10445</name>
</gene>
<dbReference type="RefSeq" id="WP_113806022.1">
    <property type="nucleotide sequence ID" value="NZ_QOCW01000009.1"/>
</dbReference>
<evidence type="ECO:0000313" key="2">
    <source>
        <dbReference type="Proteomes" id="UP000253314"/>
    </source>
</evidence>
<organism evidence="1 2">
    <name type="scientific">Bacillus taeanensis</name>
    <dbReference type="NCBI Taxonomy" id="273032"/>
    <lineage>
        <taxon>Bacteria</taxon>
        <taxon>Bacillati</taxon>
        <taxon>Bacillota</taxon>
        <taxon>Bacilli</taxon>
        <taxon>Bacillales</taxon>
        <taxon>Bacillaceae</taxon>
        <taxon>Bacillus</taxon>
    </lineage>
</organism>
<dbReference type="AlphaFoldDB" id="A0A366XVF9"/>
<protein>
    <submittedName>
        <fullName evidence="1">Uncharacterized protein</fullName>
    </submittedName>
</protein>
<comment type="caution">
    <text evidence="1">The sequence shown here is derived from an EMBL/GenBank/DDBJ whole genome shotgun (WGS) entry which is preliminary data.</text>
</comment>
<name>A0A366XVF9_9BACI</name>
<dbReference type="OrthoDB" id="287363at2"/>
<reference evidence="1 2" key="1">
    <citation type="submission" date="2018-07" db="EMBL/GenBank/DDBJ databases">
        <title>Lottiidibacillus patelloidae gen. nov., sp. nov., isolated from the intestinal tract of a marine limpet and the reclassification of B. taeanensis BH030017T, B. algicola KMM 3737T and B. hwajinpoensis SW-72T as genus Lottiidibacillus.</title>
        <authorList>
            <person name="Liu R."/>
            <person name="Huang Z."/>
        </authorList>
    </citation>
    <scope>NUCLEOTIDE SEQUENCE [LARGE SCALE GENOMIC DNA]</scope>
    <source>
        <strain evidence="1 2">BH030017</strain>
    </source>
</reference>
<sequence>MRSKLLTKLWKEEDFNELIQGVPDAFLEAFPNIRMIHEVVQAFLSLVRNRNHSDLETWISNYQEVNLSAIQSFINGIKADIDAVKHALY</sequence>
<evidence type="ECO:0000313" key="1">
    <source>
        <dbReference type="EMBL" id="RBW69636.1"/>
    </source>
</evidence>